<protein>
    <submittedName>
        <fullName evidence="1">Uncharacterized protein</fullName>
    </submittedName>
</protein>
<proteinExistence type="predicted"/>
<dbReference type="AlphaFoldDB" id="A0A0R1VK17"/>
<dbReference type="GeneID" id="98319330"/>
<gene>
    <name evidence="1" type="ORF">FC89_GL001319</name>
</gene>
<sequence length="139" mass="15689">MTEENIRPAAQATIESILNDLKQNDLGIALLKRGESKKINLLDILLKKVAIGNAQMLTDQDGKQVAVKIWPLAYAHQLRSVSGLTKNRRKAIQQLFEKWTALGYNKEHIEVPFSSNSFSKLLHDELSFTKADYAVIRVD</sequence>
<dbReference type="Proteomes" id="UP000051451">
    <property type="component" value="Unassembled WGS sequence"/>
</dbReference>
<evidence type="ECO:0000313" key="1">
    <source>
        <dbReference type="EMBL" id="KRM05615.1"/>
    </source>
</evidence>
<accession>A0A0R1VK17</accession>
<dbReference type="PATRIC" id="fig|1423750.3.peg.1352"/>
<organism evidence="1 2">
    <name type="scientific">Liquorilactobacillus ghanensis DSM 18630</name>
    <dbReference type="NCBI Taxonomy" id="1423750"/>
    <lineage>
        <taxon>Bacteria</taxon>
        <taxon>Bacillati</taxon>
        <taxon>Bacillota</taxon>
        <taxon>Bacilli</taxon>
        <taxon>Lactobacillales</taxon>
        <taxon>Lactobacillaceae</taxon>
        <taxon>Liquorilactobacillus</taxon>
    </lineage>
</organism>
<dbReference type="RefSeq" id="WP_057872059.1">
    <property type="nucleotide sequence ID" value="NZ_AZGB01000018.1"/>
</dbReference>
<name>A0A0R1VK17_9LACO</name>
<dbReference type="EMBL" id="AZGB01000018">
    <property type="protein sequence ID" value="KRM05615.1"/>
    <property type="molecule type" value="Genomic_DNA"/>
</dbReference>
<reference evidence="1 2" key="1">
    <citation type="journal article" date="2015" name="Genome Announc.">
        <title>Expanding the biotechnology potential of lactobacilli through comparative genomics of 213 strains and associated genera.</title>
        <authorList>
            <person name="Sun Z."/>
            <person name="Harris H.M."/>
            <person name="McCann A."/>
            <person name="Guo C."/>
            <person name="Argimon S."/>
            <person name="Zhang W."/>
            <person name="Yang X."/>
            <person name="Jeffery I.B."/>
            <person name="Cooney J.C."/>
            <person name="Kagawa T.F."/>
            <person name="Liu W."/>
            <person name="Song Y."/>
            <person name="Salvetti E."/>
            <person name="Wrobel A."/>
            <person name="Rasinkangas P."/>
            <person name="Parkhill J."/>
            <person name="Rea M.C."/>
            <person name="O'Sullivan O."/>
            <person name="Ritari J."/>
            <person name="Douillard F.P."/>
            <person name="Paul Ross R."/>
            <person name="Yang R."/>
            <person name="Briner A.E."/>
            <person name="Felis G.E."/>
            <person name="de Vos W.M."/>
            <person name="Barrangou R."/>
            <person name="Klaenhammer T.R."/>
            <person name="Caufield P.W."/>
            <person name="Cui Y."/>
            <person name="Zhang H."/>
            <person name="O'Toole P.W."/>
        </authorList>
    </citation>
    <scope>NUCLEOTIDE SEQUENCE [LARGE SCALE GENOMIC DNA]</scope>
    <source>
        <strain evidence="1 2">DSM 18630</strain>
    </source>
</reference>
<comment type="caution">
    <text evidence="1">The sequence shown here is derived from an EMBL/GenBank/DDBJ whole genome shotgun (WGS) entry which is preliminary data.</text>
</comment>
<evidence type="ECO:0000313" key="2">
    <source>
        <dbReference type="Proteomes" id="UP000051451"/>
    </source>
</evidence>
<keyword evidence="2" id="KW-1185">Reference proteome</keyword>